<comment type="caution">
    <text evidence="1">The sequence shown here is derived from an EMBL/GenBank/DDBJ whole genome shotgun (WGS) entry which is preliminary data.</text>
</comment>
<keyword evidence="2" id="KW-1185">Reference proteome</keyword>
<protein>
    <submittedName>
        <fullName evidence="1">Uncharacterized protein</fullName>
    </submittedName>
</protein>
<dbReference type="Proteomes" id="UP001055072">
    <property type="component" value="Unassembled WGS sequence"/>
</dbReference>
<evidence type="ECO:0000313" key="1">
    <source>
        <dbReference type="EMBL" id="KAI0086804.1"/>
    </source>
</evidence>
<gene>
    <name evidence="1" type="ORF">BDY19DRAFT_1074371</name>
</gene>
<organism evidence="1 2">
    <name type="scientific">Irpex rosettiformis</name>
    <dbReference type="NCBI Taxonomy" id="378272"/>
    <lineage>
        <taxon>Eukaryota</taxon>
        <taxon>Fungi</taxon>
        <taxon>Dikarya</taxon>
        <taxon>Basidiomycota</taxon>
        <taxon>Agaricomycotina</taxon>
        <taxon>Agaricomycetes</taxon>
        <taxon>Polyporales</taxon>
        <taxon>Irpicaceae</taxon>
        <taxon>Irpex</taxon>
    </lineage>
</organism>
<reference evidence="1" key="1">
    <citation type="journal article" date="2021" name="Environ. Microbiol.">
        <title>Gene family expansions and transcriptome signatures uncover fungal adaptations to wood decay.</title>
        <authorList>
            <person name="Hage H."/>
            <person name="Miyauchi S."/>
            <person name="Viragh M."/>
            <person name="Drula E."/>
            <person name="Min B."/>
            <person name="Chaduli D."/>
            <person name="Navarro D."/>
            <person name="Favel A."/>
            <person name="Norest M."/>
            <person name="Lesage-Meessen L."/>
            <person name="Balint B."/>
            <person name="Merenyi Z."/>
            <person name="de Eugenio L."/>
            <person name="Morin E."/>
            <person name="Martinez A.T."/>
            <person name="Baldrian P."/>
            <person name="Stursova M."/>
            <person name="Martinez M.J."/>
            <person name="Novotny C."/>
            <person name="Magnuson J.K."/>
            <person name="Spatafora J.W."/>
            <person name="Maurice S."/>
            <person name="Pangilinan J."/>
            <person name="Andreopoulos W."/>
            <person name="LaButti K."/>
            <person name="Hundley H."/>
            <person name="Na H."/>
            <person name="Kuo A."/>
            <person name="Barry K."/>
            <person name="Lipzen A."/>
            <person name="Henrissat B."/>
            <person name="Riley R."/>
            <person name="Ahrendt S."/>
            <person name="Nagy L.G."/>
            <person name="Grigoriev I.V."/>
            <person name="Martin F."/>
            <person name="Rosso M.N."/>
        </authorList>
    </citation>
    <scope>NUCLEOTIDE SEQUENCE</scope>
    <source>
        <strain evidence="1">CBS 384.51</strain>
    </source>
</reference>
<name>A0ACB8TY58_9APHY</name>
<dbReference type="EMBL" id="MU274921">
    <property type="protein sequence ID" value="KAI0086804.1"/>
    <property type="molecule type" value="Genomic_DNA"/>
</dbReference>
<proteinExistence type="predicted"/>
<accession>A0ACB8TY58</accession>
<sequence length="891" mass="100023">MQGNHVYANIKGVSMHADVGSLPLRVSHTTSAVSNNLDDCRNSFMKDVALSVPLVPLSYFKDHLLPPLHDQLDISAIVDRLWKAKDIYKPDAEDGSTETPKKRWTLFPADPVASKKFKEDAVFSPFAQLANVVAKQAKSLFYELGVDPAPEQTVTFLCNPTMTPESTNRHNSSKPDSYGVLVERSVDTGDEKKAPHWDDIVVPGEKKKRSRAADFNDNSAKLLWSLHHAMRETVYRRFIFGYTIENTQMRLWFCSRSNIIVSDTFNFITDHETLVHFFLSIMFAPLSRLGYDPTIGVAKRTKDQKTTKYSINVRGQDGREATYITDEVVANISAEALQGRATRVWRGKKADANGHSIGHNMVIKDCWIDTSREREGDILASILEAAKKSPNPKHLPRIKEHFLTVVQHGDVFIDGEQDNTCSVLRGGVEFPEPKKFLDLQCSSKNREVIKPPVGLVTVDQATVDWLRNLRLYQDKFHYRIVFDSEEDCDPIDKLTSGRKIWYALGGALIGLGVLHQLGFVHRDISAGNVLVGRGIAGSKGGTGKIVDLEFCKHVDNNKPAHQGRTGTRYFIPVEVESKRYMFGPTLGTAATDPEHDFADTSKLMDEDDDHPRSATPDMDTQSSDSYSAPMEAPAIVYNPLHDLESLWWLAVYLVLPRPLVQKQTDTKGKTRGEKSKEEHQDKEQRSATIFTTARPPVEQRALQLLINHDQRCATFINPVGFTKTMESAHEHLNFIVTNLDKARTCLRNAYIIAEAGLYTTGVHFNPAFSNIYNQLSTVFVNAYRSTPKELEFESMPISFVHATTATISSNPVDPKLQVGLPDTKKHPRDDPNGDNRETSVRRITACMEALRSPTRAGTSRDLRRARYEEEEDGDDVEEDSDMLPALQPVDN</sequence>
<evidence type="ECO:0000313" key="2">
    <source>
        <dbReference type="Proteomes" id="UP001055072"/>
    </source>
</evidence>